<dbReference type="PANTHER" id="PTHR30537">
    <property type="entry name" value="HTH-TYPE TRANSCRIPTIONAL REGULATOR"/>
    <property type="match status" value="1"/>
</dbReference>
<evidence type="ECO:0000313" key="6">
    <source>
        <dbReference type="EMBL" id="PYD69026.1"/>
    </source>
</evidence>
<dbReference type="FunFam" id="1.10.10.10:FF:000001">
    <property type="entry name" value="LysR family transcriptional regulator"/>
    <property type="match status" value="1"/>
</dbReference>
<dbReference type="EMBL" id="NKUB01000016">
    <property type="protein sequence ID" value="PYD69026.1"/>
    <property type="molecule type" value="Genomic_DNA"/>
</dbReference>
<dbReference type="PRINTS" id="PR00039">
    <property type="entry name" value="HTHLYSR"/>
</dbReference>
<dbReference type="InterPro" id="IPR005119">
    <property type="entry name" value="LysR_subst-bd"/>
</dbReference>
<dbReference type="Pfam" id="PF00126">
    <property type="entry name" value="HTH_1"/>
    <property type="match status" value="1"/>
</dbReference>
<dbReference type="InterPro" id="IPR036388">
    <property type="entry name" value="WH-like_DNA-bd_sf"/>
</dbReference>
<reference evidence="6 7" key="1">
    <citation type="submission" date="2017-07" db="EMBL/GenBank/DDBJ databases">
        <title>A draft genome sequence of Komagataeibacter swingsii LMG 22125.</title>
        <authorList>
            <person name="Skraban J."/>
            <person name="Cleenwerck I."/>
            <person name="Vandamme P."/>
            <person name="Trcek J."/>
        </authorList>
    </citation>
    <scope>NUCLEOTIDE SEQUENCE [LARGE SCALE GENOMIC DNA]</scope>
    <source>
        <strain evidence="6 7">LMG 22125</strain>
    </source>
</reference>
<dbReference type="SUPFAM" id="SSF46785">
    <property type="entry name" value="Winged helix' DNA-binding domain"/>
    <property type="match status" value="1"/>
</dbReference>
<evidence type="ECO:0000256" key="3">
    <source>
        <dbReference type="ARBA" id="ARBA00023125"/>
    </source>
</evidence>
<evidence type="ECO:0000259" key="5">
    <source>
        <dbReference type="PROSITE" id="PS50931"/>
    </source>
</evidence>
<dbReference type="GO" id="GO:0043565">
    <property type="term" value="F:sequence-specific DNA binding"/>
    <property type="evidence" value="ECO:0007669"/>
    <property type="project" value="TreeGrafter"/>
</dbReference>
<dbReference type="GO" id="GO:0003700">
    <property type="term" value="F:DNA-binding transcription factor activity"/>
    <property type="evidence" value="ECO:0007669"/>
    <property type="project" value="InterPro"/>
</dbReference>
<feature type="domain" description="HTH lysR-type" evidence="5">
    <location>
        <begin position="1"/>
        <end position="58"/>
    </location>
</feature>
<comment type="similarity">
    <text evidence="1">Belongs to the LysR transcriptional regulatory family.</text>
</comment>
<evidence type="ECO:0000256" key="2">
    <source>
        <dbReference type="ARBA" id="ARBA00023015"/>
    </source>
</evidence>
<keyword evidence="7" id="KW-1185">Reference proteome</keyword>
<dbReference type="InterPro" id="IPR036390">
    <property type="entry name" value="WH_DNA-bd_sf"/>
</dbReference>
<gene>
    <name evidence="6" type="ORF">CFR76_12140</name>
</gene>
<evidence type="ECO:0000256" key="4">
    <source>
        <dbReference type="ARBA" id="ARBA00023163"/>
    </source>
</evidence>
<keyword evidence="4" id="KW-0804">Transcription</keyword>
<dbReference type="Gene3D" id="3.40.190.290">
    <property type="match status" value="1"/>
</dbReference>
<dbReference type="InterPro" id="IPR058163">
    <property type="entry name" value="LysR-type_TF_proteobact-type"/>
</dbReference>
<dbReference type="PANTHER" id="PTHR30537:SF3">
    <property type="entry name" value="TRANSCRIPTIONAL REGULATORY PROTEIN"/>
    <property type="match status" value="1"/>
</dbReference>
<sequence>MNWNDIQYVIAVAKSGSFQTAADLLGANQSTVGRRIQRLESELGFKIFDRHATGMRLTPAGTILVEKSKAMEVAAEDIEKALLGLDHSLSGNVRISVTEGVSYLWLASVLVDFSDNFPSISVDMVVDRQGLNLLYRDVDVSVVIDRPVDPRLVVAKVARLGLSLFISEAYKKRFGLPETVEAFKQHRFIHYTAYEKSKELAWWNQTVIVSNTVLFKTDSASTYLSLVRAGAGIALLPNFYFTAAPDLIPLNIETGCHLILWLVSHEETNQARRTRVLLDFLRQRFIKDRSTWFRL</sequence>
<proteinExistence type="inferred from homology"/>
<dbReference type="Gene3D" id="1.10.10.10">
    <property type="entry name" value="Winged helix-like DNA-binding domain superfamily/Winged helix DNA-binding domain"/>
    <property type="match status" value="1"/>
</dbReference>
<name>A0A2V4RGE7_9PROT</name>
<dbReference type="InterPro" id="IPR000847">
    <property type="entry name" value="LysR_HTH_N"/>
</dbReference>
<evidence type="ECO:0000313" key="7">
    <source>
        <dbReference type="Proteomes" id="UP000247371"/>
    </source>
</evidence>
<protein>
    <recommendedName>
        <fullName evidence="5">HTH lysR-type domain-containing protein</fullName>
    </recommendedName>
</protein>
<dbReference type="RefSeq" id="WP_110557273.1">
    <property type="nucleotide sequence ID" value="NZ_NKUB01000016.1"/>
</dbReference>
<accession>A0A2V4RGE7</accession>
<comment type="caution">
    <text evidence="6">The sequence shown here is derived from an EMBL/GenBank/DDBJ whole genome shotgun (WGS) entry which is preliminary data.</text>
</comment>
<evidence type="ECO:0000256" key="1">
    <source>
        <dbReference type="ARBA" id="ARBA00009437"/>
    </source>
</evidence>
<dbReference type="PROSITE" id="PS50931">
    <property type="entry name" value="HTH_LYSR"/>
    <property type="match status" value="1"/>
</dbReference>
<dbReference type="SUPFAM" id="SSF53850">
    <property type="entry name" value="Periplasmic binding protein-like II"/>
    <property type="match status" value="1"/>
</dbReference>
<dbReference type="Proteomes" id="UP000247371">
    <property type="component" value="Unassembled WGS sequence"/>
</dbReference>
<dbReference type="AlphaFoldDB" id="A0A2V4RGE7"/>
<organism evidence="6 7">
    <name type="scientific">Komagataeibacter swingsii</name>
    <dbReference type="NCBI Taxonomy" id="215220"/>
    <lineage>
        <taxon>Bacteria</taxon>
        <taxon>Pseudomonadati</taxon>
        <taxon>Pseudomonadota</taxon>
        <taxon>Alphaproteobacteria</taxon>
        <taxon>Acetobacterales</taxon>
        <taxon>Acetobacteraceae</taxon>
        <taxon>Komagataeibacter</taxon>
    </lineage>
</organism>
<dbReference type="Pfam" id="PF03466">
    <property type="entry name" value="LysR_substrate"/>
    <property type="match status" value="1"/>
</dbReference>
<keyword evidence="2" id="KW-0805">Transcription regulation</keyword>
<keyword evidence="3" id="KW-0238">DNA-binding</keyword>
<dbReference type="GO" id="GO:0006351">
    <property type="term" value="P:DNA-templated transcription"/>
    <property type="evidence" value="ECO:0007669"/>
    <property type="project" value="TreeGrafter"/>
</dbReference>